<dbReference type="InterPro" id="IPR013785">
    <property type="entry name" value="Aldolase_TIM"/>
</dbReference>
<sequence>MLSTLLRCILLWLFAVGGASASTAFFYGQKVPVDQLSLYSRAVVLPENLDTPEERNWLNGDTAVIAYLSLGEVAENAHHFKRVKPHWKIAFNANWQSHVMDVASPEWHRFVIEELVAPLVRQGYRGLFLDTLDSYLLADARAEHYGEGLARLIHKIHARWPELYLIANRGFEIMPQVAPVIDELVAESLFSRFDAGRDSYGDTTEEQQAWLIARLKEIREHHRLPITVIDYLPESQFERAAALAERIAALGFNPWITNGHLTLLGRNRVVPIPRRILAIYHDRDRGTYYSRPHQSLASTAEYLGYQLDYLNLHHQMLPDYPLTNRYAGVALWLGEDIPHSAQLCRWLERRVGGAGLRVAIFGNLPNDPSCLQRMGLESIAAQPRKFAVAQARPQAIGYETKARPRLNAPVPFRSVSGENRPWLILRDSEGMEVHPVLTGPWGGMALGQFALDTGAGNMSYWVVNPELFLRESLALEDIPAPDFTTENGLQIATVHIDGDGLVSRSNLPGKPLAGQVILDQFIRGYDLPTTVSVIEGEVSPAGVYPQQSPQAIAIARAAFREPNVELASHSFSHPYFWEVLDNPTVDKDLGYGTHLPVPGYETPQLEREVLGSVSYINGELAPPEKRVRVFLWSGDALPSAKTVRMTREAGLFNVNGADNRVLRSSFSLSRVWPVGRPLDGEYQIYAPVMNENVYTNLWQGPYYGYRNVIDTFRALSAPRRLKPLGIYYHFYSGSEKAAVRALHQVYRYVQGQPINPMYLSDYAKRARGFYSLALGRDTVGNWHIANTGALRTLRIDDRSLYPDMDASRGIAGYLDTDAGRYLHLSAARALLTTTGSQPAQPHLVQFGGRIHSWEAGDNAIELALQTEMATRLTVAQLRGECALHIGDDLVPAVSEGYRHAFALDKPTAGAARIVCSNSE</sequence>
<reference evidence="4" key="1">
    <citation type="journal article" date="2019" name="Int. J. Syst. Evol. Microbiol.">
        <title>The Global Catalogue of Microorganisms (GCM) 10K type strain sequencing project: providing services to taxonomists for standard genome sequencing and annotation.</title>
        <authorList>
            <consortium name="The Broad Institute Genomics Platform"/>
            <consortium name="The Broad Institute Genome Sequencing Center for Infectious Disease"/>
            <person name="Wu L."/>
            <person name="Ma J."/>
        </authorList>
    </citation>
    <scope>NUCLEOTIDE SEQUENCE [LARGE SCALE GENOMIC DNA]</scope>
    <source>
        <strain evidence="4">CGMCC 1.13718</strain>
    </source>
</reference>
<dbReference type="InterPro" id="IPR004352">
    <property type="entry name" value="GH114_TIM-barrel"/>
</dbReference>
<dbReference type="PANTHER" id="PTHR35882:SF2">
    <property type="entry name" value="PELA"/>
    <property type="match status" value="1"/>
</dbReference>
<feature type="domain" description="Glycoside-hydrolase family GH114 TIM-barrel" evidence="2">
    <location>
        <begin position="59"/>
        <end position="261"/>
    </location>
</feature>
<dbReference type="EMBL" id="JBHSVR010000001">
    <property type="protein sequence ID" value="MFC6634811.1"/>
    <property type="molecule type" value="Genomic_DNA"/>
</dbReference>
<feature type="signal peptide" evidence="1">
    <location>
        <begin position="1"/>
        <end position="21"/>
    </location>
</feature>
<dbReference type="Gene3D" id="3.20.20.70">
    <property type="entry name" value="Aldolase class I"/>
    <property type="match status" value="1"/>
</dbReference>
<dbReference type="PANTHER" id="PTHR35882">
    <property type="entry name" value="PELA"/>
    <property type="match status" value="1"/>
</dbReference>
<evidence type="ECO:0000259" key="2">
    <source>
        <dbReference type="Pfam" id="PF03537"/>
    </source>
</evidence>
<gene>
    <name evidence="3" type="ORF">ACFQBM_16100</name>
</gene>
<dbReference type="Pfam" id="PF03537">
    <property type="entry name" value="Glyco_hydro_114"/>
    <property type="match status" value="1"/>
</dbReference>
<dbReference type="CDD" id="cd10922">
    <property type="entry name" value="CE4_PelA_like_C"/>
    <property type="match status" value="1"/>
</dbReference>
<dbReference type="InterPro" id="IPR016925">
    <property type="entry name" value="UCP029570"/>
</dbReference>
<name>A0ABW1YQK0_9GAMM</name>
<dbReference type="Proteomes" id="UP001596425">
    <property type="component" value="Unassembled WGS sequence"/>
</dbReference>
<proteinExistence type="predicted"/>
<dbReference type="PIRSF" id="PIRSF029570">
    <property type="entry name" value="UCP029570"/>
    <property type="match status" value="1"/>
</dbReference>
<dbReference type="SUPFAM" id="SSF51445">
    <property type="entry name" value="(Trans)glycosidases"/>
    <property type="match status" value="1"/>
</dbReference>
<evidence type="ECO:0000313" key="3">
    <source>
        <dbReference type="EMBL" id="MFC6634811.1"/>
    </source>
</evidence>
<protein>
    <submittedName>
        <fullName evidence="3">Endo alpha-1,4 polygalactosaminidase</fullName>
    </submittedName>
</protein>
<dbReference type="Gene3D" id="3.20.20.370">
    <property type="entry name" value="Glycoside hydrolase/deacetylase"/>
    <property type="match status" value="1"/>
</dbReference>
<dbReference type="InterPro" id="IPR011330">
    <property type="entry name" value="Glyco_hydro/deAcase_b/a-brl"/>
</dbReference>
<dbReference type="SUPFAM" id="SSF88713">
    <property type="entry name" value="Glycoside hydrolase/deacetylase"/>
    <property type="match status" value="1"/>
</dbReference>
<organism evidence="3 4">
    <name type="scientific">Microbulbifer taiwanensis</name>
    <dbReference type="NCBI Taxonomy" id="986746"/>
    <lineage>
        <taxon>Bacteria</taxon>
        <taxon>Pseudomonadati</taxon>
        <taxon>Pseudomonadota</taxon>
        <taxon>Gammaproteobacteria</taxon>
        <taxon>Cellvibrionales</taxon>
        <taxon>Microbulbiferaceae</taxon>
        <taxon>Microbulbifer</taxon>
    </lineage>
</organism>
<evidence type="ECO:0000256" key="1">
    <source>
        <dbReference type="SAM" id="SignalP"/>
    </source>
</evidence>
<accession>A0ABW1YQK0</accession>
<keyword evidence="1" id="KW-0732">Signal</keyword>
<dbReference type="InterPro" id="IPR017853">
    <property type="entry name" value="GH"/>
</dbReference>
<comment type="caution">
    <text evidence="3">The sequence shown here is derived from an EMBL/GenBank/DDBJ whole genome shotgun (WGS) entry which is preliminary data.</text>
</comment>
<dbReference type="RefSeq" id="WP_226864798.1">
    <property type="nucleotide sequence ID" value="NZ_JACZFR010000018.1"/>
</dbReference>
<feature type="chain" id="PRO_5046086145" evidence="1">
    <location>
        <begin position="22"/>
        <end position="919"/>
    </location>
</feature>
<evidence type="ECO:0000313" key="4">
    <source>
        <dbReference type="Proteomes" id="UP001596425"/>
    </source>
</evidence>
<keyword evidence="4" id="KW-1185">Reference proteome</keyword>